<feature type="transmembrane region" description="Helical" evidence="8">
    <location>
        <begin position="226"/>
        <end position="247"/>
    </location>
</feature>
<gene>
    <name evidence="9" type="ORF">KS4_37040</name>
</gene>
<evidence type="ECO:0000256" key="3">
    <source>
        <dbReference type="ARBA" id="ARBA00022448"/>
    </source>
</evidence>
<dbReference type="PANTHER" id="PTHR30269">
    <property type="entry name" value="TRANSMEMBRANE PROTEIN YFCA"/>
    <property type="match status" value="1"/>
</dbReference>
<keyword evidence="4 8" id="KW-1003">Cell membrane</keyword>
<keyword evidence="3" id="KW-0813">Transport</keyword>
<dbReference type="InterPro" id="IPR052017">
    <property type="entry name" value="TSUP"/>
</dbReference>
<evidence type="ECO:0000256" key="8">
    <source>
        <dbReference type="RuleBase" id="RU363041"/>
    </source>
</evidence>
<feature type="transmembrane region" description="Helical" evidence="8">
    <location>
        <begin position="168"/>
        <end position="187"/>
    </location>
</feature>
<organism evidence="9 10">
    <name type="scientific">Poriferisphaera corsica</name>
    <dbReference type="NCBI Taxonomy" id="2528020"/>
    <lineage>
        <taxon>Bacteria</taxon>
        <taxon>Pseudomonadati</taxon>
        <taxon>Planctomycetota</taxon>
        <taxon>Phycisphaerae</taxon>
        <taxon>Phycisphaerales</taxon>
        <taxon>Phycisphaeraceae</taxon>
        <taxon>Poriferisphaera</taxon>
    </lineage>
</organism>
<feature type="transmembrane region" description="Helical" evidence="8">
    <location>
        <begin position="103"/>
        <end position="118"/>
    </location>
</feature>
<dbReference type="Proteomes" id="UP000317369">
    <property type="component" value="Chromosome"/>
</dbReference>
<evidence type="ECO:0000256" key="1">
    <source>
        <dbReference type="ARBA" id="ARBA00004651"/>
    </source>
</evidence>
<feature type="transmembrane region" description="Helical" evidence="8">
    <location>
        <begin position="73"/>
        <end position="91"/>
    </location>
</feature>
<keyword evidence="6 8" id="KW-1133">Transmembrane helix</keyword>
<dbReference type="AlphaFoldDB" id="A0A517YZH7"/>
<dbReference type="Pfam" id="PF01925">
    <property type="entry name" value="TauE"/>
    <property type="match status" value="1"/>
</dbReference>
<keyword evidence="7 8" id="KW-0472">Membrane</keyword>
<comment type="subcellular location">
    <subcellularLocation>
        <location evidence="1 8">Cell membrane</location>
        <topology evidence="1 8">Multi-pass membrane protein</topology>
    </subcellularLocation>
</comment>
<evidence type="ECO:0000313" key="9">
    <source>
        <dbReference type="EMBL" id="QDU35621.1"/>
    </source>
</evidence>
<name>A0A517YZH7_9BACT</name>
<accession>A0A517YZH7</accession>
<dbReference type="PANTHER" id="PTHR30269:SF37">
    <property type="entry name" value="MEMBRANE TRANSPORTER PROTEIN"/>
    <property type="match status" value="1"/>
</dbReference>
<evidence type="ECO:0000256" key="4">
    <source>
        <dbReference type="ARBA" id="ARBA00022475"/>
    </source>
</evidence>
<dbReference type="InterPro" id="IPR002781">
    <property type="entry name" value="TM_pro_TauE-like"/>
</dbReference>
<feature type="transmembrane region" description="Helical" evidence="8">
    <location>
        <begin position="6"/>
        <end position="28"/>
    </location>
</feature>
<keyword evidence="10" id="KW-1185">Reference proteome</keyword>
<reference evidence="9 10" key="1">
    <citation type="submission" date="2019-02" db="EMBL/GenBank/DDBJ databases">
        <title>Deep-cultivation of Planctomycetes and their phenomic and genomic characterization uncovers novel biology.</title>
        <authorList>
            <person name="Wiegand S."/>
            <person name="Jogler M."/>
            <person name="Boedeker C."/>
            <person name="Pinto D."/>
            <person name="Vollmers J."/>
            <person name="Rivas-Marin E."/>
            <person name="Kohn T."/>
            <person name="Peeters S.H."/>
            <person name="Heuer A."/>
            <person name="Rast P."/>
            <person name="Oberbeckmann S."/>
            <person name="Bunk B."/>
            <person name="Jeske O."/>
            <person name="Meyerdierks A."/>
            <person name="Storesund J.E."/>
            <person name="Kallscheuer N."/>
            <person name="Luecker S."/>
            <person name="Lage O.M."/>
            <person name="Pohl T."/>
            <person name="Merkel B.J."/>
            <person name="Hornburger P."/>
            <person name="Mueller R.-W."/>
            <person name="Bruemmer F."/>
            <person name="Labrenz M."/>
            <person name="Spormann A.M."/>
            <person name="Op den Camp H."/>
            <person name="Overmann J."/>
            <person name="Amann R."/>
            <person name="Jetten M.S.M."/>
            <person name="Mascher T."/>
            <person name="Medema M.H."/>
            <person name="Devos D.P."/>
            <person name="Kaster A.-K."/>
            <person name="Ovreas L."/>
            <person name="Rohde M."/>
            <person name="Galperin M.Y."/>
            <person name="Jogler C."/>
        </authorList>
    </citation>
    <scope>NUCLEOTIDE SEQUENCE [LARGE SCALE GENOMIC DNA]</scope>
    <source>
        <strain evidence="9 10">KS4</strain>
    </source>
</reference>
<feature type="transmembrane region" description="Helical" evidence="8">
    <location>
        <begin position="130"/>
        <end position="156"/>
    </location>
</feature>
<dbReference type="KEGG" id="pcor:KS4_37040"/>
<evidence type="ECO:0000313" key="10">
    <source>
        <dbReference type="Proteomes" id="UP000317369"/>
    </source>
</evidence>
<comment type="similarity">
    <text evidence="2 8">Belongs to the 4-toluene sulfonate uptake permease (TSUP) (TC 2.A.102) family.</text>
</comment>
<dbReference type="GO" id="GO:0005886">
    <property type="term" value="C:plasma membrane"/>
    <property type="evidence" value="ECO:0007669"/>
    <property type="project" value="UniProtKB-SubCell"/>
</dbReference>
<keyword evidence="5 8" id="KW-0812">Transmembrane</keyword>
<proteinExistence type="inferred from homology"/>
<dbReference type="EMBL" id="CP036425">
    <property type="protein sequence ID" value="QDU35621.1"/>
    <property type="molecule type" value="Genomic_DNA"/>
</dbReference>
<evidence type="ECO:0000256" key="7">
    <source>
        <dbReference type="ARBA" id="ARBA00023136"/>
    </source>
</evidence>
<evidence type="ECO:0000256" key="6">
    <source>
        <dbReference type="ARBA" id="ARBA00022989"/>
    </source>
</evidence>
<protein>
    <recommendedName>
        <fullName evidence="8">Probable membrane transporter protein</fullName>
    </recommendedName>
</protein>
<evidence type="ECO:0000256" key="5">
    <source>
        <dbReference type="ARBA" id="ARBA00022692"/>
    </source>
</evidence>
<evidence type="ECO:0000256" key="2">
    <source>
        <dbReference type="ARBA" id="ARBA00009142"/>
    </source>
</evidence>
<feature type="transmembrane region" description="Helical" evidence="8">
    <location>
        <begin position="193"/>
        <end position="214"/>
    </location>
</feature>
<sequence length="249" mass="26891">MIQLFVIGGALFGGCVLQSAVGFGMGMFAVPIMNLAGVALPDCIALVVGIQSVQLSYSIYKHPGEVTWRETLPLFYIRMLTIPIGAVLLFFMQKYEPSSIKQMIGLLLLTAIIIQFAFRPKPHAKLGLGWTMLAGSTSGVMGGLVGMAGPPLVLYVHAHDWNAKKSRVFLWIAFLQNTPIIMLSLYLSFGTSVLLYFVLGVAMFLLGLPATKVGHWIGGKLSNRRLKIAALTILVIIALSAIITPLVSS</sequence>